<organism evidence="1 2">
    <name type="scientific">Meloidogyne enterolobii</name>
    <name type="common">Root-knot nematode worm</name>
    <name type="synonym">Meloidogyne mayaguensis</name>
    <dbReference type="NCBI Taxonomy" id="390850"/>
    <lineage>
        <taxon>Eukaryota</taxon>
        <taxon>Metazoa</taxon>
        <taxon>Ecdysozoa</taxon>
        <taxon>Nematoda</taxon>
        <taxon>Chromadorea</taxon>
        <taxon>Rhabditida</taxon>
        <taxon>Tylenchina</taxon>
        <taxon>Tylenchomorpha</taxon>
        <taxon>Tylenchoidea</taxon>
        <taxon>Meloidogynidae</taxon>
        <taxon>Meloidogyninae</taxon>
        <taxon>Meloidogyne</taxon>
    </lineage>
</organism>
<keyword evidence="2" id="KW-1185">Reference proteome</keyword>
<sequence>MALVFLNKLPKIFVRNASSSSINSFTLRTHNCGELRLEHVGQRVKIYGWLETKRMDKFLLIKDAYGSVQALASDQMKDLIKSLKEQSSVCVEGTVMDRGKDRNNKIPTGQIEIDAEKIEVFNSIPNALPVFNSSTELTRLTHRYLDLRSEKMQHALRFRAQIISKMRRFLEDECSFVDIQTPTLSHFTPGGANEFPVPANDSGECFSLPQSPQIYKQLLMCGGIDKYYQVAICYRDEPTKPNRQPEFTQLDLELSFTNQEKIICLIEQILINSWPKELEQYKPTVPFPRMDYSAADTRIPWEITDCLLEDNLIKAKMFVAKGAQKYLTKGRMIRWEQKIDMLSFKKDYSIIRPSSINKFNKIPINKDHLLNLNLDKDDDVIVICWGDCEEHILKVLGYLRNYLAESIFDYFQPNQFNFVWIQRFPLFVKNEESGKIESAHHPFTAPIPEHEKDLKNGINLDKIEAQHYDLVLNGEEIGGGSIRIHNAELQEYVLKTLKIDSEPLKHLLEALRYGAPPHGFIFNFKELKNIFPSGGFALGLDRYIAILNARGDSKASIRNVIAFPKSASGKCYMTGSPTRPDEWLLERYKLKIVEEDDEEFDCYER</sequence>
<dbReference type="Proteomes" id="UP001497535">
    <property type="component" value="Unassembled WGS sequence"/>
</dbReference>
<dbReference type="EMBL" id="CAVMJV010000004">
    <property type="protein sequence ID" value="CAK5025907.1"/>
    <property type="molecule type" value="Genomic_DNA"/>
</dbReference>
<evidence type="ECO:0000313" key="1">
    <source>
        <dbReference type="EMBL" id="CAK5025907.1"/>
    </source>
</evidence>
<comment type="caution">
    <text evidence="1">The sequence shown here is derived from an EMBL/GenBank/DDBJ whole genome shotgun (WGS) entry which is preliminary data.</text>
</comment>
<protein>
    <submittedName>
        <fullName evidence="1">Uncharacterized protein</fullName>
    </submittedName>
</protein>
<accession>A0ACB0Y0V7</accession>
<gene>
    <name evidence="1" type="ORF">MENTE1834_LOCUS5924</name>
</gene>
<proteinExistence type="predicted"/>
<evidence type="ECO:0000313" key="2">
    <source>
        <dbReference type="Proteomes" id="UP001497535"/>
    </source>
</evidence>
<name>A0ACB0Y0V7_MELEN</name>
<reference evidence="1" key="1">
    <citation type="submission" date="2023-11" db="EMBL/GenBank/DDBJ databases">
        <authorList>
            <person name="Poullet M."/>
        </authorList>
    </citation>
    <scope>NUCLEOTIDE SEQUENCE</scope>
    <source>
        <strain evidence="1">E1834</strain>
    </source>
</reference>